<dbReference type="AlphaFoldDB" id="A0A3B0WT67"/>
<evidence type="ECO:0000313" key="2">
    <source>
        <dbReference type="EMBL" id="VAW52349.1"/>
    </source>
</evidence>
<accession>A0A3B0WT67</accession>
<protein>
    <recommendedName>
        <fullName evidence="3">RND transporter</fullName>
    </recommendedName>
</protein>
<reference evidence="2" key="1">
    <citation type="submission" date="2018-06" db="EMBL/GenBank/DDBJ databases">
        <authorList>
            <person name="Zhirakovskaya E."/>
        </authorList>
    </citation>
    <scope>NUCLEOTIDE SEQUENCE</scope>
</reference>
<proteinExistence type="predicted"/>
<evidence type="ECO:0008006" key="3">
    <source>
        <dbReference type="Google" id="ProtNLM"/>
    </source>
</evidence>
<sequence>MLKLIDWIPIFPLGFFAIFMLLAPFSPEPHLVEKTRMLFNGELGKPIDIFDFFWHSFWIVLFSIRLMRHQSASKK</sequence>
<keyword evidence="1" id="KW-0472">Membrane</keyword>
<evidence type="ECO:0000256" key="1">
    <source>
        <dbReference type="SAM" id="Phobius"/>
    </source>
</evidence>
<keyword evidence="1" id="KW-0812">Transmembrane</keyword>
<feature type="transmembrane region" description="Helical" evidence="1">
    <location>
        <begin position="7"/>
        <end position="27"/>
    </location>
</feature>
<name>A0A3B0WT67_9ZZZZ</name>
<feature type="transmembrane region" description="Helical" evidence="1">
    <location>
        <begin position="47"/>
        <end position="67"/>
    </location>
</feature>
<gene>
    <name evidence="2" type="ORF">MNBD_GAMMA05-706</name>
</gene>
<dbReference type="EMBL" id="UOFE01000027">
    <property type="protein sequence ID" value="VAW52349.1"/>
    <property type="molecule type" value="Genomic_DNA"/>
</dbReference>
<organism evidence="2">
    <name type="scientific">hydrothermal vent metagenome</name>
    <dbReference type="NCBI Taxonomy" id="652676"/>
    <lineage>
        <taxon>unclassified sequences</taxon>
        <taxon>metagenomes</taxon>
        <taxon>ecological metagenomes</taxon>
    </lineage>
</organism>
<keyword evidence="1" id="KW-1133">Transmembrane helix</keyword>